<gene>
    <name evidence="2" type="ORF">LV75_006462</name>
</gene>
<evidence type="ECO:0000256" key="1">
    <source>
        <dbReference type="SAM" id="SignalP"/>
    </source>
</evidence>
<accession>A0ABT1IMN4</accession>
<protein>
    <recommendedName>
        <fullName evidence="4">Secreted protein</fullName>
    </recommendedName>
</protein>
<name>A0ABT1IMN4_9PSEU</name>
<evidence type="ECO:0008006" key="4">
    <source>
        <dbReference type="Google" id="ProtNLM"/>
    </source>
</evidence>
<dbReference type="EMBL" id="JAMTCO010000019">
    <property type="protein sequence ID" value="MCP2273930.1"/>
    <property type="molecule type" value="Genomic_DNA"/>
</dbReference>
<proteinExistence type="predicted"/>
<comment type="caution">
    <text evidence="2">The sequence shown here is derived from an EMBL/GenBank/DDBJ whole genome shotgun (WGS) entry which is preliminary data.</text>
</comment>
<keyword evidence="1" id="KW-0732">Signal</keyword>
<feature type="chain" id="PRO_5046270326" description="Secreted protein" evidence="1">
    <location>
        <begin position="25"/>
        <end position="124"/>
    </location>
</feature>
<organism evidence="2 3">
    <name type="scientific">Actinokineospora diospyrosa</name>
    <dbReference type="NCBI Taxonomy" id="103728"/>
    <lineage>
        <taxon>Bacteria</taxon>
        <taxon>Bacillati</taxon>
        <taxon>Actinomycetota</taxon>
        <taxon>Actinomycetes</taxon>
        <taxon>Pseudonocardiales</taxon>
        <taxon>Pseudonocardiaceae</taxon>
        <taxon>Actinokineospora</taxon>
    </lineage>
</organism>
<evidence type="ECO:0000313" key="2">
    <source>
        <dbReference type="EMBL" id="MCP2273930.1"/>
    </source>
</evidence>
<keyword evidence="3" id="KW-1185">Reference proteome</keyword>
<reference evidence="2 3" key="1">
    <citation type="submission" date="2022-06" db="EMBL/GenBank/DDBJ databases">
        <title>Genomic Encyclopedia of Archaeal and Bacterial Type Strains, Phase II (KMG-II): from individual species to whole genera.</title>
        <authorList>
            <person name="Goeker M."/>
        </authorList>
    </citation>
    <scope>NUCLEOTIDE SEQUENCE [LARGE SCALE GENOMIC DNA]</scope>
    <source>
        <strain evidence="2 3">DSM 44255</strain>
    </source>
</reference>
<sequence length="124" mass="12915">MVAGACALLATAGIAVVGAPTASAAVEGANRCVRVSVDYTRTGPTSWNVASASVANNCGPFYGHFQLKGPTFDFSNPDSQSAVGFTAPLNQTWYGAAPYVCGTAWFKVTPSYWTDYGFVCVTLV</sequence>
<evidence type="ECO:0000313" key="3">
    <source>
        <dbReference type="Proteomes" id="UP001205185"/>
    </source>
</evidence>
<dbReference type="Proteomes" id="UP001205185">
    <property type="component" value="Unassembled WGS sequence"/>
</dbReference>
<feature type="signal peptide" evidence="1">
    <location>
        <begin position="1"/>
        <end position="24"/>
    </location>
</feature>